<evidence type="ECO:0000313" key="2">
    <source>
        <dbReference type="Proteomes" id="UP000242415"/>
    </source>
</evidence>
<reference evidence="2" key="1">
    <citation type="submission" date="2016-10" db="EMBL/GenBank/DDBJ databases">
        <authorList>
            <person name="Varghese N."/>
            <person name="Submissions S."/>
        </authorList>
    </citation>
    <scope>NUCLEOTIDE SEQUENCE [LARGE SCALE GENOMIC DNA]</scope>
    <source>
        <strain evidence="2">DSM 45245</strain>
    </source>
</reference>
<gene>
    <name evidence="1" type="ORF">SAMN05444365_103229</name>
</gene>
<dbReference type="EMBL" id="FNPH01000003">
    <property type="protein sequence ID" value="SDY71594.1"/>
    <property type="molecule type" value="Genomic_DNA"/>
</dbReference>
<dbReference type="RefSeq" id="WP_091555060.1">
    <property type="nucleotide sequence ID" value="NZ_FNPH01000003.1"/>
</dbReference>
<protein>
    <submittedName>
        <fullName evidence="1">Uncharacterized protein</fullName>
    </submittedName>
</protein>
<keyword evidence="2" id="KW-1185">Reference proteome</keyword>
<evidence type="ECO:0000313" key="1">
    <source>
        <dbReference type="EMBL" id="SDY71594.1"/>
    </source>
</evidence>
<proteinExistence type="predicted"/>
<organism evidence="1 2">
    <name type="scientific">Micromonospora pattaloongensis</name>
    <dbReference type="NCBI Taxonomy" id="405436"/>
    <lineage>
        <taxon>Bacteria</taxon>
        <taxon>Bacillati</taxon>
        <taxon>Actinomycetota</taxon>
        <taxon>Actinomycetes</taxon>
        <taxon>Micromonosporales</taxon>
        <taxon>Micromonosporaceae</taxon>
        <taxon>Micromonospora</taxon>
    </lineage>
</organism>
<dbReference type="Proteomes" id="UP000242415">
    <property type="component" value="Unassembled WGS sequence"/>
</dbReference>
<dbReference type="OrthoDB" id="4564732at2"/>
<name>A0A1H3M5L9_9ACTN</name>
<accession>A0A1H3M5L9</accession>
<dbReference type="AlphaFoldDB" id="A0A1H3M5L9"/>
<sequence>MSDVTGINLPVFFEYYTFPVKMVRTASGGLAAWRLSGRTGGWEAVNHLADKILFARGGEVDVISREEFVQLVERNRAEVLKGEGSVYALYETMKSIMDVADAEDRALTAAERALIEGLARKTFVMFEEKLRQDGDPAADASLAE</sequence>